<feature type="transmembrane region" description="Helical" evidence="1">
    <location>
        <begin position="185"/>
        <end position="204"/>
    </location>
</feature>
<keyword evidence="1" id="KW-0812">Transmembrane</keyword>
<dbReference type="InterPro" id="IPR018750">
    <property type="entry name" value="DUF2306_membrane"/>
</dbReference>
<feature type="transmembrane region" description="Helical" evidence="1">
    <location>
        <begin position="50"/>
        <end position="69"/>
    </location>
</feature>
<feature type="transmembrane region" description="Helical" evidence="1">
    <location>
        <begin position="156"/>
        <end position="179"/>
    </location>
</feature>
<name>A0A6M0CND3_9FLAO</name>
<gene>
    <name evidence="2" type="ORF">GWK10_10155</name>
</gene>
<organism evidence="2 3">
    <name type="scientific">Spongiivirga citrea</name>
    <dbReference type="NCBI Taxonomy" id="1481457"/>
    <lineage>
        <taxon>Bacteria</taxon>
        <taxon>Pseudomonadati</taxon>
        <taxon>Bacteroidota</taxon>
        <taxon>Flavobacteriia</taxon>
        <taxon>Flavobacteriales</taxon>
        <taxon>Flavobacteriaceae</taxon>
        <taxon>Spongiivirga</taxon>
    </lineage>
</organism>
<evidence type="ECO:0000256" key="1">
    <source>
        <dbReference type="SAM" id="Phobius"/>
    </source>
</evidence>
<dbReference type="Proteomes" id="UP000474296">
    <property type="component" value="Unassembled WGS sequence"/>
</dbReference>
<dbReference type="EMBL" id="JAABOQ010000004">
    <property type="protein sequence ID" value="NER17574.1"/>
    <property type="molecule type" value="Genomic_DNA"/>
</dbReference>
<reference evidence="2 3" key="1">
    <citation type="submission" date="2020-01" db="EMBL/GenBank/DDBJ databases">
        <title>Spongiivirga citrea KCTC 32990T.</title>
        <authorList>
            <person name="Wang G."/>
        </authorList>
    </citation>
    <scope>NUCLEOTIDE SEQUENCE [LARGE SCALE GENOMIC DNA]</scope>
    <source>
        <strain evidence="2 3">KCTC 32990</strain>
    </source>
</reference>
<protein>
    <submittedName>
        <fullName evidence="2">DUF2306 domain-containing protein</fullName>
    </submittedName>
</protein>
<evidence type="ECO:0000313" key="2">
    <source>
        <dbReference type="EMBL" id="NER17574.1"/>
    </source>
</evidence>
<accession>A0A6M0CND3</accession>
<dbReference type="Pfam" id="PF10067">
    <property type="entry name" value="DUF2306"/>
    <property type="match status" value="1"/>
</dbReference>
<keyword evidence="3" id="KW-1185">Reference proteome</keyword>
<sequence>MNKLITNILIGISVLLILFAIGESIGRIGDLQLAKVNPSIFEPNSHDLHYAENAAIMYIHVIAGMIFLLTGSYQLIPYLRRKYIHIHRLIGKLFLLISFIVSISAISIAVLIPFGDILETISNLIFGTYILYATIKGYTTIRAKKVIEHSHWVRRIFFLSLSIATIRLIMITGIVINGLSIKEVMGVSFLLGFFLHFVVIELWINKQKKIRLNRASI</sequence>
<evidence type="ECO:0000313" key="3">
    <source>
        <dbReference type="Proteomes" id="UP000474296"/>
    </source>
</evidence>
<keyword evidence="1" id="KW-1133">Transmembrane helix</keyword>
<proteinExistence type="predicted"/>
<keyword evidence="1" id="KW-0472">Membrane</keyword>
<dbReference type="AlphaFoldDB" id="A0A6M0CND3"/>
<dbReference type="RefSeq" id="WP_164032223.1">
    <property type="nucleotide sequence ID" value="NZ_JAABOQ010000004.1"/>
</dbReference>
<feature type="transmembrane region" description="Helical" evidence="1">
    <location>
        <begin position="89"/>
        <end position="111"/>
    </location>
</feature>
<feature type="transmembrane region" description="Helical" evidence="1">
    <location>
        <begin position="117"/>
        <end position="135"/>
    </location>
</feature>
<comment type="caution">
    <text evidence="2">The sequence shown here is derived from an EMBL/GenBank/DDBJ whole genome shotgun (WGS) entry which is preliminary data.</text>
</comment>